<dbReference type="EMBL" id="JAHDYR010000062">
    <property type="protein sequence ID" value="KAG9391181.1"/>
    <property type="molecule type" value="Genomic_DNA"/>
</dbReference>
<protein>
    <submittedName>
        <fullName evidence="2">Acyltransferase</fullName>
    </submittedName>
</protein>
<gene>
    <name evidence="2" type="ORF">J8273_7455</name>
</gene>
<dbReference type="Proteomes" id="UP000717585">
    <property type="component" value="Unassembled WGS sequence"/>
</dbReference>
<proteinExistence type="predicted"/>
<dbReference type="SUPFAM" id="SSF69593">
    <property type="entry name" value="Glycerol-3-phosphate (1)-acyltransferase"/>
    <property type="match status" value="1"/>
</dbReference>
<evidence type="ECO:0000313" key="2">
    <source>
        <dbReference type="EMBL" id="KAG9391181.1"/>
    </source>
</evidence>
<dbReference type="SMART" id="SM00563">
    <property type="entry name" value="PlsC"/>
    <property type="match status" value="1"/>
</dbReference>
<keyword evidence="3" id="KW-1185">Reference proteome</keyword>
<keyword evidence="2" id="KW-0012">Acyltransferase</keyword>
<organism evidence="2 3">
    <name type="scientific">Carpediemonas membranifera</name>
    <dbReference type="NCBI Taxonomy" id="201153"/>
    <lineage>
        <taxon>Eukaryota</taxon>
        <taxon>Metamonada</taxon>
        <taxon>Carpediemonas-like organisms</taxon>
        <taxon>Carpediemonas</taxon>
    </lineage>
</organism>
<evidence type="ECO:0000313" key="3">
    <source>
        <dbReference type="Proteomes" id="UP000717585"/>
    </source>
</evidence>
<evidence type="ECO:0000259" key="1">
    <source>
        <dbReference type="SMART" id="SM00563"/>
    </source>
</evidence>
<feature type="domain" description="Phospholipid/glycerol acyltransferase" evidence="1">
    <location>
        <begin position="139"/>
        <end position="255"/>
    </location>
</feature>
<dbReference type="Pfam" id="PF01553">
    <property type="entry name" value="Acyltransferase"/>
    <property type="match status" value="1"/>
</dbReference>
<name>A0A8J6E013_9EUKA</name>
<sequence length="337" mass="37694">MPIGLSPALSDALSPSVGRATVQIWLDPRLTRKLLPVAELPSGTMSTLGSTRLKSPTASTMRTTVHILRKLRRAKDVVEFWSFFTWYFELGGFFSTVAISPVIGAKRGIVSRLTWIFNHTRAKVITIGEDPAVIKAFDGIVLSTHKTFLDFTTTFLFGEGAYIGRRLAAAIMPMGSIGRKWSGMFIIFRRGNFKKEGSNLTSSIVKMLQGGPRGNTRVLVFPEGHRLPRRGLLRLRTGMIRICFDHKIPVYLAPSEGGEYILNEAAMMVQKDMPYVVNYAGTVDPADYQTWEDFYEEVSSRFSAAYDAACRKYDEAEADLGRPNRIRQYLEDKSSGL</sequence>
<dbReference type="GO" id="GO:0016746">
    <property type="term" value="F:acyltransferase activity"/>
    <property type="evidence" value="ECO:0007669"/>
    <property type="project" value="UniProtKB-KW"/>
</dbReference>
<keyword evidence="2" id="KW-0808">Transferase</keyword>
<comment type="caution">
    <text evidence="2">The sequence shown here is derived from an EMBL/GenBank/DDBJ whole genome shotgun (WGS) entry which is preliminary data.</text>
</comment>
<dbReference type="InterPro" id="IPR002123">
    <property type="entry name" value="Plipid/glycerol_acylTrfase"/>
</dbReference>
<accession>A0A8J6E013</accession>
<reference evidence="2" key="1">
    <citation type="submission" date="2021-05" db="EMBL/GenBank/DDBJ databases">
        <title>A free-living protist that lacks canonical eukaryotic 1 DNA replication and segregation systems.</title>
        <authorList>
            <person name="Salas-Leiva D.E."/>
            <person name="Tromer E.C."/>
            <person name="Curtis B.A."/>
            <person name="Jerlstrom-Hultqvist J."/>
            <person name="Kolisko M."/>
            <person name="Yi Z."/>
            <person name="Salas-Leiva J.S."/>
            <person name="Gallot-Lavallee L."/>
            <person name="Kops G.J.P.L."/>
            <person name="Archibald J.M."/>
            <person name="Simpson A.G.B."/>
            <person name="Roger A.J."/>
        </authorList>
    </citation>
    <scope>NUCLEOTIDE SEQUENCE</scope>
    <source>
        <strain evidence="2">BICM</strain>
    </source>
</reference>
<dbReference type="AlphaFoldDB" id="A0A8J6E013"/>